<evidence type="ECO:0000256" key="4">
    <source>
        <dbReference type="ARBA" id="ARBA00023136"/>
    </source>
</evidence>
<dbReference type="InterPro" id="IPR013525">
    <property type="entry name" value="ABC2_TM"/>
</dbReference>
<feature type="transmembrane region" description="Helical" evidence="5">
    <location>
        <begin position="221"/>
        <end position="247"/>
    </location>
</feature>
<evidence type="ECO:0000313" key="8">
    <source>
        <dbReference type="Proteomes" id="UP000711736"/>
    </source>
</evidence>
<evidence type="ECO:0000256" key="1">
    <source>
        <dbReference type="ARBA" id="ARBA00004141"/>
    </source>
</evidence>
<keyword evidence="4 5" id="KW-0472">Membrane</keyword>
<feature type="transmembrane region" description="Helical" evidence="5">
    <location>
        <begin position="22"/>
        <end position="44"/>
    </location>
</feature>
<accession>A0ABS5UXQ8</accession>
<comment type="caution">
    <text evidence="7">The sequence shown here is derived from an EMBL/GenBank/DDBJ whole genome shotgun (WGS) entry which is preliminary data.</text>
</comment>
<protein>
    <submittedName>
        <fullName evidence="7">ABC transporter permease</fullName>
    </submittedName>
</protein>
<dbReference type="RefSeq" id="WP_214377064.1">
    <property type="nucleotide sequence ID" value="NZ_JAFEJU010000011.1"/>
</dbReference>
<feature type="transmembrane region" description="Helical" evidence="5">
    <location>
        <begin position="175"/>
        <end position="194"/>
    </location>
</feature>
<feature type="domain" description="ABC-2 type transporter transmembrane" evidence="6">
    <location>
        <begin position="63"/>
        <end position="242"/>
    </location>
</feature>
<gene>
    <name evidence="7" type="ORF">JS530_10305</name>
</gene>
<dbReference type="Proteomes" id="UP000711736">
    <property type="component" value="Unassembled WGS sequence"/>
</dbReference>
<dbReference type="EMBL" id="JAFEJU010000011">
    <property type="protein sequence ID" value="MBT1175882.1"/>
    <property type="molecule type" value="Genomic_DNA"/>
</dbReference>
<reference evidence="7 8" key="1">
    <citation type="journal article" date="2021" name="Environ. Microbiol.">
        <title>Genetic insights into the dark matter of the mammalian gut microbiota through targeted genome reconstruction.</title>
        <authorList>
            <person name="Lugli G.A."/>
            <person name="Alessandri G."/>
            <person name="Milani C."/>
            <person name="Viappiani A."/>
            <person name="Fontana F."/>
            <person name="Tarracchini C."/>
            <person name="Mancabelli L."/>
            <person name="Argentini C."/>
            <person name="Ruiz L."/>
            <person name="Margolles A."/>
            <person name="van Sinderen D."/>
            <person name="Turroni F."/>
            <person name="Ventura M."/>
        </authorList>
    </citation>
    <scope>NUCLEOTIDE SEQUENCE [LARGE SCALE GENOMIC DNA]</scope>
    <source>
        <strain evidence="7 8">LC6</strain>
    </source>
</reference>
<feature type="transmembrane region" description="Helical" evidence="5">
    <location>
        <begin position="135"/>
        <end position="163"/>
    </location>
</feature>
<comment type="subcellular location">
    <subcellularLocation>
        <location evidence="1">Membrane</location>
        <topology evidence="1">Multi-pass membrane protein</topology>
    </subcellularLocation>
</comment>
<evidence type="ECO:0000256" key="5">
    <source>
        <dbReference type="SAM" id="Phobius"/>
    </source>
</evidence>
<sequence length="259" mass="28602">MKSTVNSFLIFWRLIPGCDSKISFLVMLIISPSLSSLFYALFAYSGGVNVEIFSSILAATINVCCVKTITNTAYIFAYDRFSGVQPYILMKGNSPFAKGLGRFLSLFCASSISGTSSIAFALLLSQKESFNARQLVYTIIILIFSICTSIIVGILFSGLSLLFHDALWVSNFLEYALPILSGAVAPVSIFPPALRVVSEVFPSTWLTDSMRKVANGVYGDIYFLAILILSLVWLLLTYILWVLCSLISRRFDNIRGFGF</sequence>
<keyword evidence="3 5" id="KW-1133">Transmembrane helix</keyword>
<evidence type="ECO:0000256" key="2">
    <source>
        <dbReference type="ARBA" id="ARBA00022692"/>
    </source>
</evidence>
<dbReference type="InterPro" id="IPR051784">
    <property type="entry name" value="Nod_factor_ABC_transporter"/>
</dbReference>
<dbReference type="PANTHER" id="PTHR43229:SF6">
    <property type="entry name" value="ABC-TYPE MULTIDRUG TRANSPORT SYSTEM, PERMEASE COMPONENT"/>
    <property type="match status" value="1"/>
</dbReference>
<evidence type="ECO:0000259" key="6">
    <source>
        <dbReference type="Pfam" id="PF12698"/>
    </source>
</evidence>
<evidence type="ECO:0000313" key="7">
    <source>
        <dbReference type="EMBL" id="MBT1175882.1"/>
    </source>
</evidence>
<name>A0ABS5UXQ8_9BIFI</name>
<keyword evidence="8" id="KW-1185">Reference proteome</keyword>
<proteinExistence type="predicted"/>
<dbReference type="Pfam" id="PF12698">
    <property type="entry name" value="ABC2_membrane_3"/>
    <property type="match status" value="1"/>
</dbReference>
<keyword evidence="2 5" id="KW-0812">Transmembrane</keyword>
<evidence type="ECO:0000256" key="3">
    <source>
        <dbReference type="ARBA" id="ARBA00022989"/>
    </source>
</evidence>
<organism evidence="7 8">
    <name type="scientific">Bifidobacterium colobi</name>
    <dbReference type="NCBI Taxonomy" id="2809026"/>
    <lineage>
        <taxon>Bacteria</taxon>
        <taxon>Bacillati</taxon>
        <taxon>Actinomycetota</taxon>
        <taxon>Actinomycetes</taxon>
        <taxon>Bifidobacteriales</taxon>
        <taxon>Bifidobacteriaceae</taxon>
        <taxon>Bifidobacterium</taxon>
    </lineage>
</organism>
<feature type="transmembrane region" description="Helical" evidence="5">
    <location>
        <begin position="56"/>
        <end position="78"/>
    </location>
</feature>
<feature type="transmembrane region" description="Helical" evidence="5">
    <location>
        <begin position="99"/>
        <end position="123"/>
    </location>
</feature>
<dbReference type="PANTHER" id="PTHR43229">
    <property type="entry name" value="NODULATION PROTEIN J"/>
    <property type="match status" value="1"/>
</dbReference>